<keyword evidence="2" id="KW-0560">Oxidoreductase</keyword>
<dbReference type="Gene3D" id="3.40.50.720">
    <property type="entry name" value="NAD(P)-binding Rossmann-like Domain"/>
    <property type="match status" value="1"/>
</dbReference>
<reference evidence="3 4" key="1">
    <citation type="submission" date="2022-10" db="EMBL/GenBank/DDBJ databases">
        <title>High-quality genome sequences of two octocoral-associated bacteria, Endozoicomonas euniceicola EF212 and Endozoicomonas gorgoniicola PS125.</title>
        <authorList>
            <person name="Chiou Y.-J."/>
            <person name="Chen Y.-H."/>
        </authorList>
    </citation>
    <scope>NUCLEOTIDE SEQUENCE [LARGE SCALE GENOMIC DNA]</scope>
    <source>
        <strain evidence="3 4">PS125</strain>
    </source>
</reference>
<protein>
    <submittedName>
        <fullName evidence="3">SDR family oxidoreductase</fullName>
    </submittedName>
</protein>
<keyword evidence="4" id="KW-1185">Reference proteome</keyword>
<accession>A0ABT3MYV5</accession>
<sequence>MSDDKTLVITGASSGIGAETARHAVQAGWSVVIAGRRKNALEDLCVELGGSEKAHPVVCDVSSWDDQQKLVSEALQHFGKIDAVLANAGIGGTPGGFSGADPLQWKDMILTNVYGVALTLRASLEEIKKNKGHVVIMSSAAGRLHLSGSMYGATKWAASAIGYNLREELKGTGVRTTIIEPGVVDTPFFDDPKPDGLKAEDIARSVMFALSQPHGMNLHEMTVYPTSSQH</sequence>
<name>A0ABT3MYV5_9GAMM</name>
<dbReference type="RefSeq" id="WP_262564308.1">
    <property type="nucleotide sequence ID" value="NZ_JAPFCC010000001.1"/>
</dbReference>
<dbReference type="PROSITE" id="PS00061">
    <property type="entry name" value="ADH_SHORT"/>
    <property type="match status" value="1"/>
</dbReference>
<dbReference type="PANTHER" id="PTHR44196">
    <property type="entry name" value="DEHYDROGENASE/REDUCTASE SDR FAMILY MEMBER 7B"/>
    <property type="match status" value="1"/>
</dbReference>
<dbReference type="EMBL" id="JAPFCC010000001">
    <property type="protein sequence ID" value="MCW7554555.1"/>
    <property type="molecule type" value="Genomic_DNA"/>
</dbReference>
<comment type="similarity">
    <text evidence="1">Belongs to the short-chain dehydrogenases/reductases (SDR) family.</text>
</comment>
<comment type="caution">
    <text evidence="3">The sequence shown here is derived from an EMBL/GenBank/DDBJ whole genome shotgun (WGS) entry which is preliminary data.</text>
</comment>
<evidence type="ECO:0000313" key="4">
    <source>
        <dbReference type="Proteomes" id="UP001209854"/>
    </source>
</evidence>
<evidence type="ECO:0000256" key="2">
    <source>
        <dbReference type="ARBA" id="ARBA00023002"/>
    </source>
</evidence>
<evidence type="ECO:0000313" key="3">
    <source>
        <dbReference type="EMBL" id="MCW7554555.1"/>
    </source>
</evidence>
<dbReference type="InterPro" id="IPR002347">
    <property type="entry name" value="SDR_fam"/>
</dbReference>
<gene>
    <name evidence="3" type="ORF">NX722_18385</name>
</gene>
<dbReference type="Pfam" id="PF00106">
    <property type="entry name" value="adh_short"/>
    <property type="match status" value="1"/>
</dbReference>
<proteinExistence type="inferred from homology"/>
<dbReference type="SUPFAM" id="SSF51735">
    <property type="entry name" value="NAD(P)-binding Rossmann-fold domains"/>
    <property type="match status" value="1"/>
</dbReference>
<dbReference type="InterPro" id="IPR020904">
    <property type="entry name" value="Sc_DH/Rdtase_CS"/>
</dbReference>
<dbReference type="PANTHER" id="PTHR44196:SF1">
    <property type="entry name" value="DEHYDROGENASE_REDUCTASE SDR FAMILY MEMBER 7B"/>
    <property type="match status" value="1"/>
</dbReference>
<organism evidence="3 4">
    <name type="scientific">Endozoicomonas gorgoniicola</name>
    <dbReference type="NCBI Taxonomy" id="1234144"/>
    <lineage>
        <taxon>Bacteria</taxon>
        <taxon>Pseudomonadati</taxon>
        <taxon>Pseudomonadota</taxon>
        <taxon>Gammaproteobacteria</taxon>
        <taxon>Oceanospirillales</taxon>
        <taxon>Endozoicomonadaceae</taxon>
        <taxon>Endozoicomonas</taxon>
    </lineage>
</organism>
<dbReference type="Proteomes" id="UP001209854">
    <property type="component" value="Unassembled WGS sequence"/>
</dbReference>
<dbReference type="PRINTS" id="PR00081">
    <property type="entry name" value="GDHRDH"/>
</dbReference>
<dbReference type="InterPro" id="IPR036291">
    <property type="entry name" value="NAD(P)-bd_dom_sf"/>
</dbReference>
<evidence type="ECO:0000256" key="1">
    <source>
        <dbReference type="ARBA" id="ARBA00006484"/>
    </source>
</evidence>